<dbReference type="STRING" id="651661.SAMN05660293_02231"/>
<evidence type="ECO:0000313" key="4">
    <source>
        <dbReference type="EMBL" id="SKB80295.1"/>
    </source>
</evidence>
<evidence type="ECO:0000256" key="1">
    <source>
        <dbReference type="ARBA" id="ARBA00022737"/>
    </source>
</evidence>
<feature type="repeat" description="ANK" evidence="3">
    <location>
        <begin position="355"/>
        <end position="387"/>
    </location>
</feature>
<accession>A0A1T5E967</accession>
<dbReference type="SUPFAM" id="SSF48403">
    <property type="entry name" value="Ankyrin repeat"/>
    <property type="match status" value="2"/>
</dbReference>
<dbReference type="PROSITE" id="PS50088">
    <property type="entry name" value="ANK_REPEAT"/>
    <property type="match status" value="1"/>
</dbReference>
<keyword evidence="5" id="KW-1185">Reference proteome</keyword>
<proteinExistence type="predicted"/>
<dbReference type="EMBL" id="FUZA01000002">
    <property type="protein sequence ID" value="SKB80295.1"/>
    <property type="molecule type" value="Genomic_DNA"/>
</dbReference>
<name>A0A1T5E967_9BACT</name>
<dbReference type="Proteomes" id="UP000190897">
    <property type="component" value="Unassembled WGS sequence"/>
</dbReference>
<dbReference type="AlphaFoldDB" id="A0A1T5E967"/>
<dbReference type="Pfam" id="PF00023">
    <property type="entry name" value="Ank"/>
    <property type="match status" value="1"/>
</dbReference>
<dbReference type="SMART" id="SM00248">
    <property type="entry name" value="ANK"/>
    <property type="match status" value="9"/>
</dbReference>
<gene>
    <name evidence="4" type="ORF">SAMN05660293_02231</name>
</gene>
<dbReference type="PANTHER" id="PTHR24189">
    <property type="entry name" value="MYOTROPHIN"/>
    <property type="match status" value="1"/>
</dbReference>
<dbReference type="PROSITE" id="PS50297">
    <property type="entry name" value="ANK_REP_REGION"/>
    <property type="match status" value="1"/>
</dbReference>
<dbReference type="RefSeq" id="WP_170916628.1">
    <property type="nucleotide sequence ID" value="NZ_FUZA01000002.1"/>
</dbReference>
<organism evidence="4 5">
    <name type="scientific">Dyadobacter psychrophilus</name>
    <dbReference type="NCBI Taxonomy" id="651661"/>
    <lineage>
        <taxon>Bacteria</taxon>
        <taxon>Pseudomonadati</taxon>
        <taxon>Bacteroidota</taxon>
        <taxon>Cytophagia</taxon>
        <taxon>Cytophagales</taxon>
        <taxon>Spirosomataceae</taxon>
        <taxon>Dyadobacter</taxon>
    </lineage>
</organism>
<evidence type="ECO:0000256" key="2">
    <source>
        <dbReference type="ARBA" id="ARBA00023043"/>
    </source>
</evidence>
<keyword evidence="2 3" id="KW-0040">ANK repeat</keyword>
<evidence type="ECO:0000256" key="3">
    <source>
        <dbReference type="PROSITE-ProRule" id="PRU00023"/>
    </source>
</evidence>
<dbReference type="Gene3D" id="1.25.40.20">
    <property type="entry name" value="Ankyrin repeat-containing domain"/>
    <property type="match status" value="3"/>
</dbReference>
<evidence type="ECO:0000313" key="5">
    <source>
        <dbReference type="Proteomes" id="UP000190897"/>
    </source>
</evidence>
<dbReference type="InterPro" id="IPR002110">
    <property type="entry name" value="Ankyrin_rpt"/>
</dbReference>
<reference evidence="5" key="1">
    <citation type="submission" date="2017-02" db="EMBL/GenBank/DDBJ databases">
        <authorList>
            <person name="Varghese N."/>
            <person name="Submissions S."/>
        </authorList>
    </citation>
    <scope>NUCLEOTIDE SEQUENCE [LARGE SCALE GENOMIC DNA]</scope>
    <source>
        <strain evidence="5">DSM 22270</strain>
    </source>
</reference>
<dbReference type="InterPro" id="IPR050745">
    <property type="entry name" value="Multifunctional_regulatory"/>
</dbReference>
<protein>
    <submittedName>
        <fullName evidence="4">Ankyrin repeat</fullName>
    </submittedName>
</protein>
<sequence length="444" mass="48431">MAENSKNTGAEDMQAAFIRAAIWHGSLTEADSMLALYPELAGMSIHTAAILGDAPVVRDFISADPTLIDSTAGPYGGNALVYCCMSKYLRLNKEKGTSFLETARILLDAGADPNSGFWTKGAYPEFETALYGAAGIAHHADLTKLLLAYGGDPNDIEAVYHSPETYENDAMITLVETGKITTENLVLMLIRKHDLHDYQGVKYLLEKGVDPNGRWSYTSPFHHALMRCNHIGIISLSLDYGADPALVCQDLSAAARAAREGRNDVLSELQKRGLTYRLEGVDRLIEACAFGDKTLAQNILQQDPSLLPDLMSIAGTLLAKFSGAGNVEGVRLLLDLGVTVDTPFEEGDGYFEIPKRSLAIHVAAWRAQHDVVQLLIERGSPIDIPDTKGRTPLQLAIKASVDSYWTDRRSPKSAEMLLNAGVKFDQALLPTGYEELDKLLLKFC</sequence>
<keyword evidence="1" id="KW-0677">Repeat</keyword>
<dbReference type="InterPro" id="IPR036770">
    <property type="entry name" value="Ankyrin_rpt-contain_sf"/>
</dbReference>